<evidence type="ECO:0000313" key="2">
    <source>
        <dbReference type="Proteomes" id="UP001420932"/>
    </source>
</evidence>
<dbReference type="PANTHER" id="PTHR21262:SF0">
    <property type="entry name" value="GTP DIPHOSPHOKINASE RSH3, CHLOROPLASTIC-RELATED"/>
    <property type="match status" value="1"/>
</dbReference>
<dbReference type="PANTHER" id="PTHR21262">
    <property type="entry name" value="GUANOSINE-3',5'-BIS DIPHOSPHATE 3'-PYROPHOSPHOHYDROLASE"/>
    <property type="match status" value="1"/>
</dbReference>
<organism evidence="1 2">
    <name type="scientific">Stephania yunnanensis</name>
    <dbReference type="NCBI Taxonomy" id="152371"/>
    <lineage>
        <taxon>Eukaryota</taxon>
        <taxon>Viridiplantae</taxon>
        <taxon>Streptophyta</taxon>
        <taxon>Embryophyta</taxon>
        <taxon>Tracheophyta</taxon>
        <taxon>Spermatophyta</taxon>
        <taxon>Magnoliopsida</taxon>
        <taxon>Ranunculales</taxon>
        <taxon>Menispermaceae</taxon>
        <taxon>Menispermoideae</taxon>
        <taxon>Cissampelideae</taxon>
        <taxon>Stephania</taxon>
    </lineage>
</organism>
<protein>
    <submittedName>
        <fullName evidence="1">Uncharacterized protein</fullName>
    </submittedName>
</protein>
<evidence type="ECO:0000313" key="1">
    <source>
        <dbReference type="EMBL" id="KAK9099530.1"/>
    </source>
</evidence>
<gene>
    <name evidence="1" type="ORF">Syun_026575</name>
</gene>
<proteinExistence type="predicted"/>
<accession>A0AAP0EWH3</accession>
<dbReference type="Proteomes" id="UP001420932">
    <property type="component" value="Unassembled WGS sequence"/>
</dbReference>
<dbReference type="AlphaFoldDB" id="A0AAP0EWH3"/>
<dbReference type="EMBL" id="JBBNAF010000011">
    <property type="protein sequence ID" value="KAK9099530.1"/>
    <property type="molecule type" value="Genomic_DNA"/>
</dbReference>
<sequence length="427" mass="47612">MEPQQNHIGIGIRIVAVFVYQALTASVGFDCLFSTPSVRSHGDDLGSLWHERGRTLLGELVQLLDDLVALSNSIKCHDQRPGIGVPRACFVFQRQRWVVVELADEGFRGRGMGNLRGFSGAFLGRTRITLFNGLVRNALGSCVLIMNPRLIKNETVSFSSLLNARAVLMQIGRPELHNMMTLSALPSSKQQRFAKETLEIFSIQQDNDFAVDKLRKALEDGDVSCHSLSGRLYIVIAQDNIASDKEADCGSNPCTSMGCVLIVENQEDCHKALKIVHQLVAGGFPEGPRTTFPIQEFNGYQSLKTVAIGEDMAPFEVLQMRLEWARWVVTWQCETMEAKGAPLPSAPSDSMRPPCPFPASLGGLPILLHASIGPRRTCYHYGTVRKRVSRQTGWLTDLLDRVWHSLEDTRWSHYRFSVKEELEASQD</sequence>
<reference evidence="1 2" key="1">
    <citation type="submission" date="2024-01" db="EMBL/GenBank/DDBJ databases">
        <title>Genome assemblies of Stephania.</title>
        <authorList>
            <person name="Yang L."/>
        </authorList>
    </citation>
    <scope>NUCLEOTIDE SEQUENCE [LARGE SCALE GENOMIC DNA]</scope>
    <source>
        <strain evidence="1">YNDBR</strain>
        <tissue evidence="1">Leaf</tissue>
    </source>
</reference>
<dbReference type="GO" id="GO:0009507">
    <property type="term" value="C:chloroplast"/>
    <property type="evidence" value="ECO:0007669"/>
    <property type="project" value="TreeGrafter"/>
</dbReference>
<name>A0AAP0EWH3_9MAGN</name>
<keyword evidence="2" id="KW-1185">Reference proteome</keyword>
<comment type="caution">
    <text evidence="1">The sequence shown here is derived from an EMBL/GenBank/DDBJ whole genome shotgun (WGS) entry which is preliminary data.</text>
</comment>